<organism evidence="1 2">
    <name type="scientific">Mycobacterium scrofulaceum</name>
    <dbReference type="NCBI Taxonomy" id="1783"/>
    <lineage>
        <taxon>Bacteria</taxon>
        <taxon>Bacillati</taxon>
        <taxon>Actinomycetota</taxon>
        <taxon>Actinomycetes</taxon>
        <taxon>Mycobacteriales</taxon>
        <taxon>Mycobacteriaceae</taxon>
        <taxon>Mycobacterium</taxon>
    </lineage>
</organism>
<keyword evidence="2" id="KW-1185">Reference proteome</keyword>
<dbReference type="AlphaFoldDB" id="A0A1X0KEV1"/>
<protein>
    <recommendedName>
        <fullName evidence="3">DUF4365 domain-containing protein</fullName>
    </recommendedName>
</protein>
<dbReference type="EMBL" id="MVIJ01000017">
    <property type="protein sequence ID" value="ORB73719.1"/>
    <property type="molecule type" value="Genomic_DNA"/>
</dbReference>
<proteinExistence type="predicted"/>
<evidence type="ECO:0000313" key="2">
    <source>
        <dbReference type="Proteomes" id="UP000192601"/>
    </source>
</evidence>
<comment type="caution">
    <text evidence="1">The sequence shown here is derived from an EMBL/GenBank/DDBJ whole genome shotgun (WGS) entry which is preliminary data.</text>
</comment>
<accession>A0A1X0KEV1</accession>
<evidence type="ECO:0000313" key="1">
    <source>
        <dbReference type="EMBL" id="ORB73719.1"/>
    </source>
</evidence>
<dbReference type="Proteomes" id="UP000192601">
    <property type="component" value="Unassembled WGS sequence"/>
</dbReference>
<reference evidence="1 2" key="1">
    <citation type="submission" date="2017-02" db="EMBL/GenBank/DDBJ databases">
        <title>The new phylogeny of genus Mycobacterium.</title>
        <authorList>
            <person name="Tortoli E."/>
            <person name="Trovato A."/>
            <person name="Cirillo D.M."/>
        </authorList>
    </citation>
    <scope>NUCLEOTIDE SEQUENCE [LARGE SCALE GENOMIC DNA]</scope>
    <source>
        <strain evidence="1 2">DSM 43992</strain>
    </source>
</reference>
<name>A0A1X0KEV1_MYCSC</name>
<gene>
    <name evidence="1" type="ORF">BST44_13585</name>
</gene>
<sequence length="118" mass="13351">MYVPGTREAHTIQVKATNNNYAMGPKEPPQVWWPFPVTCKAQWLAVVDLPRDLVWLLPIDDALREARGKDSAGTTTLMWYIGEKPKGATKVRAEADFDQYRLSTVVDRLLGDRTPQLP</sequence>
<evidence type="ECO:0008006" key="3">
    <source>
        <dbReference type="Google" id="ProtNLM"/>
    </source>
</evidence>